<dbReference type="InterPro" id="IPR013094">
    <property type="entry name" value="AB_hydrolase_3"/>
</dbReference>
<evidence type="ECO:0000256" key="1">
    <source>
        <dbReference type="ARBA" id="ARBA00022801"/>
    </source>
</evidence>
<dbReference type="Pfam" id="PF07859">
    <property type="entry name" value="Abhydrolase_3"/>
    <property type="match status" value="1"/>
</dbReference>
<comment type="caution">
    <text evidence="3">The sequence shown here is derived from an EMBL/GenBank/DDBJ whole genome shotgun (WGS) entry which is preliminary data.</text>
</comment>
<name>A0A1S1QXP0_9ACTN</name>
<dbReference type="InterPro" id="IPR029058">
    <property type="entry name" value="AB_hydrolase_fold"/>
</dbReference>
<reference evidence="4" key="1">
    <citation type="submission" date="2016-07" db="EMBL/GenBank/DDBJ databases">
        <title>Sequence Frankia sp. strain CcI1.17.</title>
        <authorList>
            <person name="Ghodhbane-Gtari F."/>
            <person name="Swanson E."/>
            <person name="Gueddou A."/>
            <person name="Morris K."/>
            <person name="Hezbri K."/>
            <person name="Ktari A."/>
            <person name="Nouioui I."/>
            <person name="Abebe-Akele F."/>
            <person name="Simpson S."/>
            <person name="Thomas K."/>
            <person name="Gtari M."/>
            <person name="Tisa L.S."/>
            <person name="Hurst S."/>
        </authorList>
    </citation>
    <scope>NUCLEOTIDE SEQUENCE [LARGE SCALE GENOMIC DNA]</scope>
    <source>
        <strain evidence="4">Cc1.17</strain>
    </source>
</reference>
<dbReference type="PANTHER" id="PTHR48081">
    <property type="entry name" value="AB HYDROLASE SUPERFAMILY PROTEIN C4A8.06C"/>
    <property type="match status" value="1"/>
</dbReference>
<dbReference type="RefSeq" id="WP_071084329.1">
    <property type="nucleotide sequence ID" value="NZ_MBLM01000110.1"/>
</dbReference>
<evidence type="ECO:0000313" key="3">
    <source>
        <dbReference type="EMBL" id="OHV38035.1"/>
    </source>
</evidence>
<dbReference type="AlphaFoldDB" id="A0A1S1QXP0"/>
<keyword evidence="1" id="KW-0378">Hydrolase</keyword>
<dbReference type="Proteomes" id="UP000179627">
    <property type="component" value="Unassembled WGS sequence"/>
</dbReference>
<dbReference type="InterPro" id="IPR050300">
    <property type="entry name" value="GDXG_lipolytic_enzyme"/>
</dbReference>
<keyword evidence="4" id="KW-1185">Reference proteome</keyword>
<dbReference type="Gene3D" id="3.40.50.1820">
    <property type="entry name" value="alpha/beta hydrolase"/>
    <property type="match status" value="1"/>
</dbReference>
<proteinExistence type="predicted"/>
<sequence>MSSAQVAPELRARLRRSPRLPVYRAPVLRFARFAIGRLPAPPFAGVTVEQYPEVGQGLQVYRPETRRSDAALLWIHGGGLVMGAVAQDHRQCAGTALELGIPVVAIEYSKAPEHPFPVPLDDCQAAWEWLQEQAAALGVDPSRVAVGGQSAGGGLAASLIQRLHDQSGGPRPAAQWLHAPMLDDRTAARRDLDSPAHPVWSNRLNRFGWRSYLGADPGSAAPVPPYAVPARREDLAGLPPAWIGVGEVDLFLAEDRAYAQRLSAAGVPTTFHAVPGAPHGFETWASETTISVEYLAAARAWLRQTLLDGPATGT</sequence>
<gene>
    <name evidence="3" type="ORF">CC117_16420</name>
</gene>
<dbReference type="SUPFAM" id="SSF53474">
    <property type="entry name" value="alpha/beta-Hydrolases"/>
    <property type="match status" value="1"/>
</dbReference>
<evidence type="ECO:0000259" key="2">
    <source>
        <dbReference type="Pfam" id="PF07859"/>
    </source>
</evidence>
<dbReference type="EMBL" id="MBLM01000110">
    <property type="protein sequence ID" value="OHV38035.1"/>
    <property type="molecule type" value="Genomic_DNA"/>
</dbReference>
<evidence type="ECO:0000313" key="4">
    <source>
        <dbReference type="Proteomes" id="UP000179627"/>
    </source>
</evidence>
<dbReference type="OrthoDB" id="3209779at2"/>
<protein>
    <submittedName>
        <fullName evidence="3">Esterase</fullName>
    </submittedName>
</protein>
<accession>A0A1S1QXP0</accession>
<dbReference type="PANTHER" id="PTHR48081:SF8">
    <property type="entry name" value="ALPHA_BETA HYDROLASE FOLD-3 DOMAIN-CONTAINING PROTEIN-RELATED"/>
    <property type="match status" value="1"/>
</dbReference>
<feature type="domain" description="Alpha/beta hydrolase fold-3" evidence="2">
    <location>
        <begin position="72"/>
        <end position="282"/>
    </location>
</feature>
<dbReference type="GO" id="GO:0016787">
    <property type="term" value="F:hydrolase activity"/>
    <property type="evidence" value="ECO:0007669"/>
    <property type="project" value="UniProtKB-KW"/>
</dbReference>
<organism evidence="3 4">
    <name type="scientific">Parafrankia colletiae</name>
    <dbReference type="NCBI Taxonomy" id="573497"/>
    <lineage>
        <taxon>Bacteria</taxon>
        <taxon>Bacillati</taxon>
        <taxon>Actinomycetota</taxon>
        <taxon>Actinomycetes</taxon>
        <taxon>Frankiales</taxon>
        <taxon>Frankiaceae</taxon>
        <taxon>Parafrankia</taxon>
    </lineage>
</organism>